<protein>
    <recommendedName>
        <fullName evidence="2">DUF3074 domain-containing protein</fullName>
    </recommendedName>
</protein>
<feature type="region of interest" description="Disordered" evidence="1">
    <location>
        <begin position="629"/>
        <end position="674"/>
    </location>
</feature>
<evidence type="ECO:0000256" key="1">
    <source>
        <dbReference type="SAM" id="MobiDB-lite"/>
    </source>
</evidence>
<feature type="domain" description="DUF3074" evidence="2">
    <location>
        <begin position="123"/>
        <end position="308"/>
    </location>
</feature>
<organism evidence="3 4">
    <name type="scientific">Carpinus fangiana</name>
    <dbReference type="NCBI Taxonomy" id="176857"/>
    <lineage>
        <taxon>Eukaryota</taxon>
        <taxon>Viridiplantae</taxon>
        <taxon>Streptophyta</taxon>
        <taxon>Embryophyta</taxon>
        <taxon>Tracheophyta</taxon>
        <taxon>Spermatophyta</taxon>
        <taxon>Magnoliopsida</taxon>
        <taxon>eudicotyledons</taxon>
        <taxon>Gunneridae</taxon>
        <taxon>Pentapetalae</taxon>
        <taxon>rosids</taxon>
        <taxon>fabids</taxon>
        <taxon>Fagales</taxon>
        <taxon>Betulaceae</taxon>
        <taxon>Carpinus</taxon>
    </lineage>
</organism>
<dbReference type="InterPro" id="IPR023393">
    <property type="entry name" value="START-like_dom_sf"/>
</dbReference>
<feature type="compositionally biased region" description="Polar residues" evidence="1">
    <location>
        <begin position="42"/>
        <end position="57"/>
    </location>
</feature>
<reference evidence="3 4" key="1">
    <citation type="submission" date="2019-06" db="EMBL/GenBank/DDBJ databases">
        <title>A chromosomal-level reference genome of Carpinus fangiana (Coryloideae, Betulaceae).</title>
        <authorList>
            <person name="Yang X."/>
            <person name="Wang Z."/>
            <person name="Zhang L."/>
            <person name="Hao G."/>
            <person name="Liu J."/>
            <person name="Yang Y."/>
        </authorList>
    </citation>
    <scope>NUCLEOTIDE SEQUENCE [LARGE SCALE GENOMIC DNA]</scope>
    <source>
        <strain evidence="3">Cfa_2016G</strain>
        <tissue evidence="3">Leaf</tissue>
    </source>
</reference>
<dbReference type="EMBL" id="VIBQ01000012">
    <property type="protein sequence ID" value="KAB8343025.1"/>
    <property type="molecule type" value="Genomic_DNA"/>
</dbReference>
<feature type="compositionally biased region" description="Basic and acidic residues" evidence="1">
    <location>
        <begin position="481"/>
        <end position="510"/>
    </location>
</feature>
<feature type="compositionally biased region" description="Basic and acidic residues" evidence="1">
    <location>
        <begin position="525"/>
        <end position="584"/>
    </location>
</feature>
<keyword evidence="4" id="KW-1185">Reference proteome</keyword>
<accession>A0A5N6KTA5</accession>
<dbReference type="AlphaFoldDB" id="A0A5N6KTA5"/>
<name>A0A5N6KTA5_9ROSI</name>
<dbReference type="Proteomes" id="UP000327013">
    <property type="component" value="Unassembled WGS sequence"/>
</dbReference>
<evidence type="ECO:0000313" key="4">
    <source>
        <dbReference type="Proteomes" id="UP000327013"/>
    </source>
</evidence>
<dbReference type="InterPro" id="IPR024500">
    <property type="entry name" value="DUF3074"/>
</dbReference>
<comment type="caution">
    <text evidence="3">The sequence shown here is derived from an EMBL/GenBank/DDBJ whole genome shotgun (WGS) entry which is preliminary data.</text>
</comment>
<gene>
    <name evidence="3" type="ORF">FH972_022619</name>
</gene>
<feature type="region of interest" description="Disordered" evidence="1">
    <location>
        <begin position="39"/>
        <end position="67"/>
    </location>
</feature>
<feature type="compositionally biased region" description="Polar residues" evidence="1">
    <location>
        <begin position="512"/>
        <end position="523"/>
    </location>
</feature>
<proteinExistence type="predicted"/>
<dbReference type="Pfam" id="PF11274">
    <property type="entry name" value="DUF3074"/>
    <property type="match status" value="1"/>
</dbReference>
<dbReference type="PANTHER" id="PTHR40370">
    <property type="entry name" value="EXPRESSED PROTEIN"/>
    <property type="match status" value="1"/>
</dbReference>
<evidence type="ECO:0000259" key="2">
    <source>
        <dbReference type="Pfam" id="PF11274"/>
    </source>
</evidence>
<feature type="region of interest" description="Disordered" evidence="1">
    <location>
        <begin position="397"/>
        <end position="584"/>
    </location>
</feature>
<evidence type="ECO:0000313" key="3">
    <source>
        <dbReference type="EMBL" id="KAB8343025.1"/>
    </source>
</evidence>
<dbReference type="Gene3D" id="3.30.530.20">
    <property type="match status" value="1"/>
</dbReference>
<dbReference type="OrthoDB" id="5403181at2759"/>
<feature type="compositionally biased region" description="Polar residues" evidence="1">
    <location>
        <begin position="431"/>
        <end position="445"/>
    </location>
</feature>
<dbReference type="PANTHER" id="PTHR40370:SF1">
    <property type="entry name" value="DUF3074 DOMAIN-CONTAINING PROTEIN"/>
    <property type="match status" value="1"/>
</dbReference>
<feature type="compositionally biased region" description="Basic and acidic residues" evidence="1">
    <location>
        <begin position="663"/>
        <end position="674"/>
    </location>
</feature>
<dbReference type="SUPFAM" id="SSF55961">
    <property type="entry name" value="Bet v1-like"/>
    <property type="match status" value="1"/>
</dbReference>
<sequence>MASLKPALCSMSEIDSADLPEDSSLGSFLTEAFAHSEKLLNSLPSPDSQGAPPTSSELPLPGAASNAADTLFDSSSIPASAAPRGTTAEDQKLWGKPLKLNAKDNPLKVKVYKMASHDRRGAWFARRSVHTGIGFERMKRCMQKEFLESLKTEGGPGSGAVRGIAGDRRLIKKSVADVGKVEVWQLSSSFPGPVAPREFVAMLISGENCLTKESAPEGSDNIPRGFVTISRPSKHPEAQPRLGLVMGTYESVEMVREIPLYPDNPEANPVEWTMITRSEPGGGIPKFLVERGTPGSIVADVAKWLQWALDQGDVAPVDEEQEEAEVAELERRASQVEPSKDLEANQDNLTHKASHVSAASSTGTGGGPLGYLAMASNYVQEKASGYLPYFANGRVSSSSSSDISSSDEEDEADSASFRSADDTAPPHVSYQAGQRTSDSQESIDANSRDLDAKHGAIASPSESTTALIADIESRPGGPVNSHERELLKLSQKRRDLDERIAKSRAADEARAQSISSKEATLQQKAAERHERDVRKQEQRYREQLERIEKNRAKEARKIEERRKKADEKDETRKARTQRDEWKEKYKVLESENDILRSQVESLQKENTSMAAGLGGFGTQGDEVIRKARAAGLGDKASNKSKVSLDASGDEHSKSRATSTKSSIRPDGESTKSGS</sequence>